<organism evidence="1">
    <name type="scientific">uncultured Sporomusa sp</name>
    <dbReference type="NCBI Taxonomy" id="307249"/>
    <lineage>
        <taxon>Bacteria</taxon>
        <taxon>Bacillati</taxon>
        <taxon>Bacillota</taxon>
        <taxon>Negativicutes</taxon>
        <taxon>Selenomonadales</taxon>
        <taxon>Sporomusaceae</taxon>
        <taxon>Sporomusa</taxon>
        <taxon>environmental samples</taxon>
    </lineage>
</organism>
<dbReference type="AlphaFoldDB" id="A0A212LY01"/>
<sequence length="85" mass="9279">MKCSDCIKIVFLKDNVFAVIWQSEAGKMALIKLFNSQGEARLYAAGLIDGLNLGFEDSITTINPDELPILQAKTAKSTDFIQVGV</sequence>
<protein>
    <submittedName>
        <fullName evidence="1">Uncharacterized protein</fullName>
    </submittedName>
</protein>
<dbReference type="EMBL" id="FMJE01000005">
    <property type="protein sequence ID" value="SCM82445.1"/>
    <property type="molecule type" value="Genomic_DNA"/>
</dbReference>
<proteinExistence type="predicted"/>
<accession>A0A212LY01</accession>
<reference evidence="1" key="1">
    <citation type="submission" date="2016-08" db="EMBL/GenBank/DDBJ databases">
        <authorList>
            <person name="Seilhamer J.J."/>
        </authorList>
    </citation>
    <scope>NUCLEOTIDE SEQUENCE</scope>
    <source>
        <strain evidence="1">86</strain>
    </source>
</reference>
<evidence type="ECO:0000313" key="1">
    <source>
        <dbReference type="EMBL" id="SCM82445.1"/>
    </source>
</evidence>
<gene>
    <name evidence="1" type="ORF">KL86SPO_50216</name>
</gene>
<name>A0A212LY01_9FIRM</name>